<keyword evidence="4" id="KW-1185">Reference proteome</keyword>
<feature type="region of interest" description="Disordered" evidence="1">
    <location>
        <begin position="76"/>
        <end position="143"/>
    </location>
</feature>
<gene>
    <name evidence="3" type="primary">tarP</name>
    <name evidence="3" type="ORF">JG731_04035</name>
</gene>
<feature type="compositionally biased region" description="Polar residues" evidence="1">
    <location>
        <begin position="780"/>
        <end position="795"/>
    </location>
</feature>
<feature type="compositionally biased region" description="Low complexity" evidence="1">
    <location>
        <begin position="78"/>
        <end position="95"/>
    </location>
</feature>
<feature type="region of interest" description="Disordered" evidence="1">
    <location>
        <begin position="605"/>
        <end position="668"/>
    </location>
</feature>
<feature type="compositionally biased region" description="Polar residues" evidence="1">
    <location>
        <begin position="651"/>
        <end position="664"/>
    </location>
</feature>
<evidence type="ECO:0000256" key="1">
    <source>
        <dbReference type="SAM" id="MobiDB-lite"/>
    </source>
</evidence>
<feature type="region of interest" description="Disordered" evidence="1">
    <location>
        <begin position="333"/>
        <end position="369"/>
    </location>
</feature>
<feature type="compositionally biased region" description="Low complexity" evidence="1">
    <location>
        <begin position="806"/>
        <end position="815"/>
    </location>
</feature>
<feature type="compositionally biased region" description="Low complexity" evidence="1">
    <location>
        <begin position="108"/>
        <end position="123"/>
    </location>
</feature>
<feature type="compositionally biased region" description="Basic and acidic residues" evidence="1">
    <location>
        <begin position="605"/>
        <end position="614"/>
    </location>
</feature>
<comment type="caution">
    <text evidence="3">The sequence shown here is derived from an EMBL/GenBank/DDBJ whole genome shotgun (WGS) entry which is preliminary data.</text>
</comment>
<feature type="compositionally biased region" description="Low complexity" evidence="1">
    <location>
        <begin position="615"/>
        <end position="630"/>
    </location>
</feature>
<feature type="compositionally biased region" description="Basic and acidic residues" evidence="1">
    <location>
        <begin position="542"/>
        <end position="556"/>
    </location>
</feature>
<dbReference type="RefSeq" id="WP_221092127.1">
    <property type="nucleotide sequence ID" value="NZ_JAEMHH010000016.1"/>
</dbReference>
<dbReference type="Proteomes" id="UP000781104">
    <property type="component" value="Unassembled WGS sequence"/>
</dbReference>
<feature type="compositionally biased region" description="Polar residues" evidence="1">
    <location>
        <begin position="504"/>
        <end position="516"/>
    </location>
</feature>
<feature type="compositionally biased region" description="Polar residues" evidence="1">
    <location>
        <begin position="411"/>
        <end position="425"/>
    </location>
</feature>
<evidence type="ECO:0000259" key="2">
    <source>
        <dbReference type="Pfam" id="PF07577"/>
    </source>
</evidence>
<evidence type="ECO:0000313" key="4">
    <source>
        <dbReference type="Proteomes" id="UP000781104"/>
    </source>
</evidence>
<feature type="region of interest" description="Disordered" evidence="1">
    <location>
        <begin position="504"/>
        <end position="564"/>
    </location>
</feature>
<sequence length="882" mass="92063">MTSPINNNTSTTSITTTTTAAPTVTVSTLGDHSITSVGSGAAASTAENVSSTAESVVSQSGSSSSTDSVIFTKEHSVTTTSSGTTQTTATAASLTGRRILLGDRSRSESTSSSDSDNSISSDSTVEGAPGGENPVNTETDLGNLAGLRGTVVTEGAERAEGPGGLPDLQLPSYDPTDKSSILKFLSTPSVQAKLVTKGGHIVYRDHARGSFIFVRNGDWSTACSIAVTNGRTKAPITDVGELDRCVARFCVGYETFQGDFENRVRPNIEGRTGETGDYSHLLMSMKFKTVVVYGPWNQREASGNYTPSVWRRGTKVESGEIWGDMGGFDGINWNTTTRPPQDDGISFASETHRPSGGVPPTPSGIQIPTININLGGIHTRVDVTGGTTSTSVSTGGATGDDQVSNNNNVSDENTGSVEETSSESAFISEEGSGGKDVEAGPPLPPGPPPPSQKGTNITGMSSQTLTEVLSHVRQHLDTVYDQEGNHHQGNQDLGTVVRTTENGTWQPTVLLNKNPQTDNTSKTNNDNDDQGPGALQGSPSDVNRDAKISDSQDSRRIGGGNNDDDELTHILSHVRSHLDVVYPQENGGNAIPVNQNLGNVIDAVESGKKPEPTKPETITIETTSQSSRTSKTNSTEEGVNTKGKGPRTDSKPTTSKLITPQQGPEPTPLEHLLPRLRAHLDQSFDREGNLIGNRGKSVGGIISDFRARTGSGGLVGSLLAHTVVTSTTPQQSATIEQLPRAQTAQVLSAEEGGSQLKEAAAEVTSSLSSLLSAATPATTGRTVSTPEPETQTAVSESVGGTREMASPLSSGSPSELPQAAAAVTQTLSAVVNRLTLMQAGQTMNEAISNAEDSSSNSQGLQLMQAARQVAQQLSATLDKVTE</sequence>
<feature type="region of interest" description="Disordered" evidence="1">
    <location>
        <begin position="383"/>
        <end position="458"/>
    </location>
</feature>
<accession>A0ABS7IYQ3</accession>
<dbReference type="InterPro" id="IPR011443">
    <property type="entry name" value="DUF1547"/>
</dbReference>
<evidence type="ECO:0000313" key="3">
    <source>
        <dbReference type="EMBL" id="MBX6680512.1"/>
    </source>
</evidence>
<dbReference type="Pfam" id="PF07577">
    <property type="entry name" value="DUF1547"/>
    <property type="match status" value="1"/>
</dbReference>
<dbReference type="EMBL" id="JAEMHH010000016">
    <property type="protein sequence ID" value="MBX6680512.1"/>
    <property type="molecule type" value="Genomic_DNA"/>
</dbReference>
<name>A0ABS7IYQ3_9CHLA</name>
<feature type="domain" description="DUF1547" evidence="2">
    <location>
        <begin position="570"/>
        <end position="606"/>
    </location>
</feature>
<feature type="compositionally biased region" description="Pro residues" evidence="1">
    <location>
        <begin position="441"/>
        <end position="451"/>
    </location>
</feature>
<reference evidence="3 4" key="1">
    <citation type="journal article" date="2021" name="Sci. Rep.">
        <title>Genetic and phenotypic analysis of the pathogenic potential of two novel Chlamydia gallinacea strains compared to Chlamydia psittaci.</title>
        <authorList>
            <person name="Heijne M."/>
            <person name="Jelocnik M."/>
            <person name="Umanets A."/>
            <person name="Brouwer M.S.M."/>
            <person name="Dinkla A."/>
            <person name="Harders F."/>
            <person name="van Keulen L.J.M."/>
            <person name="Roest H.J."/>
            <person name="Schaafsma F."/>
            <person name="Velkers F.C."/>
            <person name="van der Goot J.A."/>
            <person name="Pannekoek Y."/>
            <person name="Koets A.P."/>
        </authorList>
    </citation>
    <scope>NUCLEOTIDE SEQUENCE [LARGE SCALE GENOMIC DNA]</scope>
    <source>
        <strain evidence="3 4">NL_F725</strain>
    </source>
</reference>
<organism evidence="3 4">
    <name type="scientific">Chlamydia gallinacea</name>
    <dbReference type="NCBI Taxonomy" id="1457153"/>
    <lineage>
        <taxon>Bacteria</taxon>
        <taxon>Pseudomonadati</taxon>
        <taxon>Chlamydiota</taxon>
        <taxon>Chlamydiia</taxon>
        <taxon>Chlamydiales</taxon>
        <taxon>Chlamydiaceae</taxon>
        <taxon>Chlamydia/Chlamydophila group</taxon>
        <taxon>Chlamydia</taxon>
    </lineage>
</organism>
<protein>
    <submittedName>
        <fullName evidence="3">Type III secretion system actin-recruiting effector Tarp</fullName>
    </submittedName>
</protein>
<feature type="compositionally biased region" description="Low complexity" evidence="1">
    <location>
        <begin position="383"/>
        <end position="410"/>
    </location>
</feature>
<feature type="region of interest" description="Disordered" evidence="1">
    <location>
        <begin position="772"/>
        <end position="815"/>
    </location>
</feature>
<proteinExistence type="predicted"/>
<dbReference type="NCBIfam" id="NF033567">
    <property type="entry name" value="act_recrut_TARP"/>
    <property type="match status" value="1"/>
</dbReference>